<keyword evidence="3" id="KW-1185">Reference proteome</keyword>
<reference evidence="2 3" key="2">
    <citation type="journal article" date="2011" name="Stand. Genomic Sci.">
        <title>Complete genome sequence of Calditerrivibrio nitroreducens type strain (Yu37-1).</title>
        <authorList>
            <person name="Pitluck S."/>
            <person name="Sikorski J."/>
            <person name="Zeytun A."/>
            <person name="Lapidus A."/>
            <person name="Nolan M."/>
            <person name="Lucas S."/>
            <person name="Hammon N."/>
            <person name="Deshpande S."/>
            <person name="Cheng J.F."/>
            <person name="Tapia R."/>
            <person name="Han C."/>
            <person name="Goodwin L."/>
            <person name="Liolios K."/>
            <person name="Pagani I."/>
            <person name="Ivanova N."/>
            <person name="Mavromatis K."/>
            <person name="Pati A."/>
            <person name="Chen A."/>
            <person name="Palaniappan K."/>
            <person name="Hauser L."/>
            <person name="Chang Y.J."/>
            <person name="Jeffries C.D."/>
            <person name="Detter J.C."/>
            <person name="Brambilla E."/>
            <person name="Djao O.D."/>
            <person name="Rohde M."/>
            <person name="Spring S."/>
            <person name="Goker M."/>
            <person name="Woyke T."/>
            <person name="Bristow J."/>
            <person name="Eisen J.A."/>
            <person name="Markowitz V."/>
            <person name="Hugenholtz P."/>
            <person name="Kyrpides N.C."/>
            <person name="Klenk H.P."/>
            <person name="Land M."/>
        </authorList>
    </citation>
    <scope>NUCLEOTIDE SEQUENCE [LARGE SCALE GENOMIC DNA]</scope>
    <source>
        <strain evidence="3">DSM 19672 / NBRC 101217 / Yu37-1</strain>
    </source>
</reference>
<dbReference type="RefSeq" id="WP_013451691.1">
    <property type="nucleotide sequence ID" value="NC_014758.1"/>
</dbReference>
<dbReference type="AlphaFoldDB" id="E4TF40"/>
<dbReference type="eggNOG" id="ENOG50338KW">
    <property type="taxonomic scope" value="Bacteria"/>
</dbReference>
<feature type="chain" id="PRO_5003189337" description="Lipoprotein" evidence="1">
    <location>
        <begin position="22"/>
        <end position="191"/>
    </location>
</feature>
<evidence type="ECO:0000313" key="3">
    <source>
        <dbReference type="Proteomes" id="UP000007039"/>
    </source>
</evidence>
<organism evidence="2 3">
    <name type="scientific">Calditerrivibrio nitroreducens (strain DSM 19672 / NBRC 101217 / Yu37-1)</name>
    <dbReference type="NCBI Taxonomy" id="768670"/>
    <lineage>
        <taxon>Bacteria</taxon>
        <taxon>Pseudomonadati</taxon>
        <taxon>Deferribacterota</taxon>
        <taxon>Deferribacteres</taxon>
        <taxon>Deferribacterales</taxon>
        <taxon>Calditerrivibrionaceae</taxon>
    </lineage>
</organism>
<keyword evidence="1" id="KW-0732">Signal</keyword>
<gene>
    <name evidence="2" type="ordered locus">Calni_1572</name>
</gene>
<dbReference type="EMBL" id="CP002347">
    <property type="protein sequence ID" value="ADR19480.1"/>
    <property type="molecule type" value="Genomic_DNA"/>
</dbReference>
<evidence type="ECO:0000256" key="1">
    <source>
        <dbReference type="SAM" id="SignalP"/>
    </source>
</evidence>
<protein>
    <recommendedName>
        <fullName evidence="4">Lipoprotein</fullName>
    </recommendedName>
</protein>
<evidence type="ECO:0000313" key="2">
    <source>
        <dbReference type="EMBL" id="ADR19480.1"/>
    </source>
</evidence>
<reference key="1">
    <citation type="submission" date="2010-11" db="EMBL/GenBank/DDBJ databases">
        <title>The complete genome of chromosome of Calditerrivibrio nitroreducens DSM 19672.</title>
        <authorList>
            <consortium name="US DOE Joint Genome Institute (JGI-PGF)"/>
            <person name="Lucas S."/>
            <person name="Copeland A."/>
            <person name="Lapidus A."/>
            <person name="Bruce D."/>
            <person name="Goodwin L."/>
            <person name="Pitluck S."/>
            <person name="Kyrpides N."/>
            <person name="Mavromatis K."/>
            <person name="Ivanova N."/>
            <person name="Mikhailova N."/>
            <person name="Zeytun A."/>
            <person name="Brettin T."/>
            <person name="Detter J.C."/>
            <person name="Tapia R."/>
            <person name="Han C."/>
            <person name="Land M."/>
            <person name="Hauser L."/>
            <person name="Markowitz V."/>
            <person name="Cheng J.-F."/>
            <person name="Hugenholtz P."/>
            <person name="Woyke T."/>
            <person name="Wu D."/>
            <person name="Spring S."/>
            <person name="Schroeder M."/>
            <person name="Brambilla E."/>
            <person name="Klenk H.-P."/>
            <person name="Eisen J.A."/>
        </authorList>
    </citation>
    <scope>NUCLEOTIDE SEQUENCE [LARGE SCALE GENOMIC DNA]</scope>
    <source>
        <strain>DSM 19672</strain>
    </source>
</reference>
<name>E4TF40_CALNY</name>
<accession>E4TF40</accession>
<dbReference type="KEGG" id="cni:Calni_1572"/>
<proteinExistence type="predicted"/>
<dbReference type="Proteomes" id="UP000007039">
    <property type="component" value="Chromosome"/>
</dbReference>
<dbReference type="STRING" id="768670.Calni_1572"/>
<feature type="signal peptide" evidence="1">
    <location>
        <begin position="1"/>
        <end position="21"/>
    </location>
</feature>
<dbReference type="HOGENOM" id="CLU_1419125_0_0_0"/>
<evidence type="ECO:0008006" key="4">
    <source>
        <dbReference type="Google" id="ProtNLM"/>
    </source>
</evidence>
<sequence length="191" mass="21314" precursor="true">MKKILALIALTSLLGIGCATKTELSMGHVQDSDDEIEIVQRDFSKYDFGRPGFVTKVVDNRLWVFKEGDKEYDKFMKDGELAKHVTLPAAGPLKVTLKAPDRETIDEYLKAYGDLEEAKLDFSKIKIDKPGFVTRLVDGRVWVFKVGDKHLEQFEKDSELAKHVTLPGAGPEGVTLKAPDKATIDEYLAAK</sequence>
<dbReference type="PROSITE" id="PS51257">
    <property type="entry name" value="PROKAR_LIPOPROTEIN"/>
    <property type="match status" value="1"/>
</dbReference>